<keyword evidence="2" id="KW-0732">Signal</keyword>
<dbReference type="EMBL" id="JADBJN010000001">
    <property type="protein sequence ID" value="KAG5683179.1"/>
    <property type="molecule type" value="Genomic_DNA"/>
</dbReference>
<feature type="chain" id="PRO_5039935163" evidence="2">
    <location>
        <begin position="18"/>
        <end position="188"/>
    </location>
</feature>
<comment type="caution">
    <text evidence="3">The sequence shown here is derived from an EMBL/GenBank/DDBJ whole genome shotgun (WGS) entry which is preliminary data.</text>
</comment>
<sequence>MKLTIVVLAALFCLAHSNPLPAESIDLVNIPLSNNKELDILTLAENDGTINERNKRTIGILRELFPQLSKLLEQKLQMLIQFVVRTIGPILLRGGLGGGATGATTSRSNIDDDFDDFDDDDNEVDDKKKDDDKVNISLPTFKPDTDVSILTTSVTPKTEPPRINLLDDNLSTSTQTSLTTEDDDFSLR</sequence>
<reference evidence="3" key="1">
    <citation type="submission" date="2021-03" db="EMBL/GenBank/DDBJ databases">
        <title>Chromosome level genome of the anhydrobiotic midge Polypedilum vanderplanki.</title>
        <authorList>
            <person name="Yoshida Y."/>
            <person name="Kikawada T."/>
            <person name="Gusev O."/>
        </authorList>
    </citation>
    <scope>NUCLEOTIDE SEQUENCE</scope>
    <source>
        <strain evidence="3">NIAS01</strain>
        <tissue evidence="3">Whole body or cell culture</tissue>
    </source>
</reference>
<dbReference type="OrthoDB" id="8192083at2759"/>
<evidence type="ECO:0000256" key="1">
    <source>
        <dbReference type="SAM" id="MobiDB-lite"/>
    </source>
</evidence>
<feature type="compositionally biased region" description="Low complexity" evidence="1">
    <location>
        <begin position="166"/>
        <end position="179"/>
    </location>
</feature>
<feature type="compositionally biased region" description="Basic and acidic residues" evidence="1">
    <location>
        <begin position="125"/>
        <end position="134"/>
    </location>
</feature>
<feature type="region of interest" description="Disordered" evidence="1">
    <location>
        <begin position="151"/>
        <end position="188"/>
    </location>
</feature>
<organism evidence="3 4">
    <name type="scientific">Polypedilum vanderplanki</name>
    <name type="common">Sleeping chironomid midge</name>
    <dbReference type="NCBI Taxonomy" id="319348"/>
    <lineage>
        <taxon>Eukaryota</taxon>
        <taxon>Metazoa</taxon>
        <taxon>Ecdysozoa</taxon>
        <taxon>Arthropoda</taxon>
        <taxon>Hexapoda</taxon>
        <taxon>Insecta</taxon>
        <taxon>Pterygota</taxon>
        <taxon>Neoptera</taxon>
        <taxon>Endopterygota</taxon>
        <taxon>Diptera</taxon>
        <taxon>Nematocera</taxon>
        <taxon>Chironomoidea</taxon>
        <taxon>Chironomidae</taxon>
        <taxon>Chironominae</taxon>
        <taxon>Polypedilum</taxon>
        <taxon>Polypedilum</taxon>
    </lineage>
</organism>
<proteinExistence type="predicted"/>
<name>A0A9J6CNI5_POLVA</name>
<protein>
    <submittedName>
        <fullName evidence="3">Uncharacterized protein</fullName>
    </submittedName>
</protein>
<evidence type="ECO:0000313" key="4">
    <source>
        <dbReference type="Proteomes" id="UP001107558"/>
    </source>
</evidence>
<evidence type="ECO:0000313" key="3">
    <source>
        <dbReference type="EMBL" id="KAG5683179.1"/>
    </source>
</evidence>
<keyword evidence="4" id="KW-1185">Reference proteome</keyword>
<feature type="signal peptide" evidence="2">
    <location>
        <begin position="1"/>
        <end position="17"/>
    </location>
</feature>
<gene>
    <name evidence="3" type="ORF">PVAND_012475</name>
</gene>
<feature type="compositionally biased region" description="Acidic residues" evidence="1">
    <location>
        <begin position="111"/>
        <end position="124"/>
    </location>
</feature>
<feature type="region of interest" description="Disordered" evidence="1">
    <location>
        <begin position="98"/>
        <end position="137"/>
    </location>
</feature>
<accession>A0A9J6CNI5</accession>
<dbReference type="Proteomes" id="UP001107558">
    <property type="component" value="Chromosome 1"/>
</dbReference>
<dbReference type="AlphaFoldDB" id="A0A9J6CNI5"/>
<evidence type="ECO:0000256" key="2">
    <source>
        <dbReference type="SAM" id="SignalP"/>
    </source>
</evidence>